<dbReference type="RefSeq" id="WP_242286773.1">
    <property type="nucleotide sequence ID" value="NZ_JAKKSL010000002.1"/>
</dbReference>
<evidence type="ECO:0000313" key="2">
    <source>
        <dbReference type="Proteomes" id="UP001139646"/>
    </source>
</evidence>
<dbReference type="Proteomes" id="UP001139646">
    <property type="component" value="Unassembled WGS sequence"/>
</dbReference>
<accession>A0ABS9X263</accession>
<dbReference type="Pfam" id="PF07024">
    <property type="entry name" value="ImpE"/>
    <property type="match status" value="1"/>
</dbReference>
<protein>
    <submittedName>
        <fullName evidence="1">Virulence protein, SciE type</fullName>
    </submittedName>
</protein>
<dbReference type="InterPro" id="IPR009211">
    <property type="entry name" value="TagJ"/>
</dbReference>
<dbReference type="SUPFAM" id="SSF144059">
    <property type="entry name" value="ImpE-like"/>
    <property type="match status" value="1"/>
</dbReference>
<reference evidence="1" key="1">
    <citation type="submission" date="2022-01" db="EMBL/GenBank/DDBJ databases">
        <title>Colwellia maritima, isolated from seawater.</title>
        <authorList>
            <person name="Kristyanto S."/>
            <person name="Jung J."/>
            <person name="Jeon C.O."/>
        </authorList>
    </citation>
    <scope>NUCLEOTIDE SEQUENCE</scope>
    <source>
        <strain evidence="1">MSW7</strain>
    </source>
</reference>
<dbReference type="EMBL" id="JAKKSL010000002">
    <property type="protein sequence ID" value="MCI2284331.1"/>
    <property type="molecule type" value="Genomic_DNA"/>
</dbReference>
<sequence length="203" mass="22948">MVQKHPDFLIGAANLRQLILAEQSRQDFLIGKSVPNLFTPSDPHIEAFMKLRVEMKQGDQQSITKSALALEEERPETIVELNGETVKEFRDLDDSLGGFIEIFGTDGKYYIAQIKDIEYIHFKPVSSLIEQVWRRVELSIKDGPSGEAHIPLVYANSVTDAEKLGRETDWQETVPDVMVGLGQKMWFVNDQAVPVSDFIRLAS</sequence>
<name>A0ABS9X263_9GAMM</name>
<comment type="caution">
    <text evidence="1">The sequence shown here is derived from an EMBL/GenBank/DDBJ whole genome shotgun (WGS) entry which is preliminary data.</text>
</comment>
<organism evidence="1 2">
    <name type="scientific">Colwellia maritima</name>
    <dbReference type="NCBI Taxonomy" id="2912588"/>
    <lineage>
        <taxon>Bacteria</taxon>
        <taxon>Pseudomonadati</taxon>
        <taxon>Pseudomonadota</taxon>
        <taxon>Gammaproteobacteria</taxon>
        <taxon>Alteromonadales</taxon>
        <taxon>Colwelliaceae</taxon>
        <taxon>Colwellia</taxon>
    </lineage>
</organism>
<gene>
    <name evidence="1" type="ORF">L3081_14230</name>
</gene>
<proteinExistence type="predicted"/>
<keyword evidence="2" id="KW-1185">Reference proteome</keyword>
<evidence type="ECO:0000313" key="1">
    <source>
        <dbReference type="EMBL" id="MCI2284331.1"/>
    </source>
</evidence>